<organism evidence="4 5">
    <name type="scientific">Francisella salimarina</name>
    <dbReference type="NCBI Taxonomy" id="2599927"/>
    <lineage>
        <taxon>Bacteria</taxon>
        <taxon>Pseudomonadati</taxon>
        <taxon>Pseudomonadota</taxon>
        <taxon>Gammaproteobacteria</taxon>
        <taxon>Thiotrichales</taxon>
        <taxon>Francisellaceae</taxon>
        <taxon>Francisella</taxon>
    </lineage>
</organism>
<gene>
    <name evidence="4" type="ORF">KQR59_08200</name>
</gene>
<dbReference type="PROSITE" id="PS50075">
    <property type="entry name" value="CARRIER"/>
    <property type="match status" value="1"/>
</dbReference>
<proteinExistence type="predicted"/>
<dbReference type="PROSITE" id="PS00012">
    <property type="entry name" value="PHOSPHOPANTETHEINE"/>
    <property type="match status" value="1"/>
</dbReference>
<dbReference type="AlphaFoldDB" id="A0AAJ4TKT1"/>
<dbReference type="InterPro" id="IPR009081">
    <property type="entry name" value="PP-bd_ACP"/>
</dbReference>
<dbReference type="KEGG" id="fsr:KQR59_08200"/>
<keyword evidence="2" id="KW-0597">Phosphoprotein</keyword>
<evidence type="ECO:0000313" key="4">
    <source>
        <dbReference type="EMBL" id="QWU99071.1"/>
    </source>
</evidence>
<sequence length="998" mass="113464">MILYLSSSVKSFNIVINTQINTLKIVIPNTLSNCFFIQAKQTPNNIAITDENIELTYQQTANQIINLARYLSENGYNHNSIISIYSSKRYEIIIAFLAVSSIGASCVQLDKSFPLPLLKDIINDTNSDLILCDEIPDIKSVKCINYISIISKCDDSKIQVPTDINIDPEKDFWLVYSSGTTGKNKGISISHRAILESYKIRETIKPYDSGSSIGCNIYYLWEAFRPLLKGGRTNIIPDTVLYDFKALAKYIKNKKINEILFTPSYLETLLSTSEDTAIEIFHDIDTCWLNGEVVSSWLQYKLEKFMSSTNIYNLYSISECHDVAVYKLHPNDKYLEEDGIVPVGHVLPKVDAVVLNENKEIVKNGQKGEVYIHSVGLANEYINRPDLNIERFISAANSPIKKRLYKTGDFGKLSDDGQLITIYGRCDYIIKLRGYTLSLPFIESVIKDKLDIMHCIVDKTGATRMSESLIAYLEIPKENQDTFRQQWNLKDNNKPSKKLLDKIAPHLAHYMLPKYIVLLDEIPLNRYSNKLDRNSIKHDDLIIETQEVKAINNLQEYKRLWSNILNISEDDISLTSCFFELGGSSLSAMLLISNLKEFGFDISISNFVEKSSLQDSYNLITNNQSSTKQKITQEILDDINKFTTTIKSNICEDLPSTNTGNILLTGTTGFLGSHLLAHLISNDEIQTIYCLVRATDENQARQRVEKTLEKLNVKTNSKIVYLNGDITKTNFGLDSKKWLELSKNIDTVIHTAASVNLLLPYNALKPSNLDGTAHCIDFCLTNKSKHLIHISTNGIFPLHLNKVFDESNSINWIESLESGYSQTKWAAEKLVHKMIEKGLNASVLRLGNISPQTPSYINKSDTNWLLLKEIITQKKVPQNINLEMTPVDHITKIVEHLILTKPDYNTLNITNKNFLNANILAKCFNYETIEYNNWLDAIIDGSTKFLAKDKLNIDSSICNYDRTNYQRIMKEININYPKITAEYINNIFLGGKDELTYK</sequence>
<reference evidence="4 5" key="1">
    <citation type="submission" date="2021-06" db="EMBL/GenBank/DDBJ databases">
        <title>Ulceroglandular infection and bacteremia caused by Francisella salimarina in an immunocompromised patient, France.</title>
        <authorList>
            <person name="Hennebique A."/>
            <person name="Caspar Y."/>
            <person name="Maurin M."/>
            <person name="Boisset S."/>
            <person name="Pelloux I."/>
            <person name="Gallego-Hernanz M.P."/>
            <person name="Burucoa C."/>
            <person name="Cazenave-Roblot F."/>
            <person name="Plouzeau C."/>
            <person name="Rammaert B."/>
        </authorList>
    </citation>
    <scope>NUCLEOTIDE SEQUENCE [LARGE SCALE GENOMIC DNA]</scope>
    <source>
        <strain evidence="4 5">CHUGA-F75</strain>
    </source>
</reference>
<feature type="domain" description="Carrier" evidence="3">
    <location>
        <begin position="548"/>
        <end position="624"/>
    </location>
</feature>
<dbReference type="InterPro" id="IPR006162">
    <property type="entry name" value="Ppantetheine_attach_site"/>
</dbReference>
<dbReference type="CDD" id="cd05235">
    <property type="entry name" value="SDR_e1"/>
    <property type="match status" value="1"/>
</dbReference>
<dbReference type="RefSeq" id="WP_216692044.1">
    <property type="nucleotide sequence ID" value="NZ_CP076680.1"/>
</dbReference>
<dbReference type="PANTHER" id="PTHR44845:SF6">
    <property type="entry name" value="BETA-ALANINE-ACTIVATING ENZYME"/>
    <property type="match status" value="1"/>
</dbReference>
<dbReference type="Pfam" id="PF00501">
    <property type="entry name" value="AMP-binding"/>
    <property type="match status" value="1"/>
</dbReference>
<keyword evidence="5" id="KW-1185">Reference proteome</keyword>
<dbReference type="Pfam" id="PF07993">
    <property type="entry name" value="NAD_binding_4"/>
    <property type="match status" value="1"/>
</dbReference>
<evidence type="ECO:0000256" key="1">
    <source>
        <dbReference type="ARBA" id="ARBA00022450"/>
    </source>
</evidence>
<dbReference type="InterPro" id="IPR000873">
    <property type="entry name" value="AMP-dep_synth/lig_dom"/>
</dbReference>
<dbReference type="InterPro" id="IPR010080">
    <property type="entry name" value="Thioester_reductase-like_dom"/>
</dbReference>
<dbReference type="NCBIfam" id="TIGR01746">
    <property type="entry name" value="Thioester-redct"/>
    <property type="match status" value="1"/>
</dbReference>
<protein>
    <submittedName>
        <fullName evidence="4">Thioester reductase domain-containing protein</fullName>
    </submittedName>
</protein>
<dbReference type="Proteomes" id="UP000683421">
    <property type="component" value="Chromosome"/>
</dbReference>
<keyword evidence="1" id="KW-0596">Phosphopantetheine</keyword>
<dbReference type="PANTHER" id="PTHR44845">
    <property type="entry name" value="CARRIER DOMAIN-CONTAINING PROTEIN"/>
    <property type="match status" value="1"/>
</dbReference>
<evidence type="ECO:0000313" key="5">
    <source>
        <dbReference type="Proteomes" id="UP000683421"/>
    </source>
</evidence>
<dbReference type="EMBL" id="CP076680">
    <property type="protein sequence ID" value="QWU99071.1"/>
    <property type="molecule type" value="Genomic_DNA"/>
</dbReference>
<evidence type="ECO:0000259" key="3">
    <source>
        <dbReference type="PROSITE" id="PS50075"/>
    </source>
</evidence>
<name>A0AAJ4TKT1_9GAMM</name>
<dbReference type="InterPro" id="IPR013120">
    <property type="entry name" value="FAR_NAD-bd"/>
</dbReference>
<dbReference type="Pfam" id="PF00550">
    <property type="entry name" value="PP-binding"/>
    <property type="match status" value="1"/>
</dbReference>
<evidence type="ECO:0000256" key="2">
    <source>
        <dbReference type="ARBA" id="ARBA00022553"/>
    </source>
</evidence>
<accession>A0AAJ4TKT1</accession>